<organism evidence="1 2">
    <name type="scientific">Rhynchosporium agropyri</name>
    <dbReference type="NCBI Taxonomy" id="914238"/>
    <lineage>
        <taxon>Eukaryota</taxon>
        <taxon>Fungi</taxon>
        <taxon>Dikarya</taxon>
        <taxon>Ascomycota</taxon>
        <taxon>Pezizomycotina</taxon>
        <taxon>Leotiomycetes</taxon>
        <taxon>Helotiales</taxon>
        <taxon>Ploettnerulaceae</taxon>
        <taxon>Rhynchosporium</taxon>
    </lineage>
</organism>
<accession>A0A1E1KU38</accession>
<reference evidence="2" key="1">
    <citation type="submission" date="2016-03" db="EMBL/GenBank/DDBJ databases">
        <authorList>
            <person name="Guldener U."/>
        </authorList>
    </citation>
    <scope>NUCLEOTIDE SEQUENCE [LARGE SCALE GENOMIC DNA]</scope>
    <source>
        <strain evidence="2">04CH-RAC-A.6.1</strain>
    </source>
</reference>
<sequence length="128" mass="14267">MSANRRGIYRAMTNNYACSYPVTIGADNWACEYIELMSKVRSVAHDDSKYKNESLVWTFDVARPKRHLYSSENPASPSYMMVPSGATIQSRIAVAFNVSPYQFGINLSPDHSGSLSRHSLISLSLQAL</sequence>
<dbReference type="AlphaFoldDB" id="A0A1E1KU38"/>
<evidence type="ECO:0000313" key="2">
    <source>
        <dbReference type="Proteomes" id="UP000178912"/>
    </source>
</evidence>
<dbReference type="EMBL" id="FJUX01000052">
    <property type="protein sequence ID" value="CZT01596.1"/>
    <property type="molecule type" value="Genomic_DNA"/>
</dbReference>
<proteinExistence type="predicted"/>
<keyword evidence="2" id="KW-1185">Reference proteome</keyword>
<gene>
    <name evidence="1" type="ORF">RAG0_09134</name>
</gene>
<evidence type="ECO:0000313" key="1">
    <source>
        <dbReference type="EMBL" id="CZT01596.1"/>
    </source>
</evidence>
<name>A0A1E1KU38_9HELO</name>
<protein>
    <submittedName>
        <fullName evidence="1">Uncharacterized protein</fullName>
    </submittedName>
</protein>
<dbReference type="Proteomes" id="UP000178912">
    <property type="component" value="Unassembled WGS sequence"/>
</dbReference>